<evidence type="ECO:0000256" key="1">
    <source>
        <dbReference type="ARBA" id="ARBA00006754"/>
    </source>
</evidence>
<feature type="domain" description="PucR C-terminal helix-turn-helix" evidence="2">
    <location>
        <begin position="329"/>
        <end position="386"/>
    </location>
</feature>
<accession>A0ABW6PTM4</accession>
<gene>
    <name evidence="5" type="ORF">ACFYTF_23360</name>
</gene>
<dbReference type="Gene3D" id="1.10.10.2840">
    <property type="entry name" value="PucR C-terminal helix-turn-helix domain"/>
    <property type="match status" value="1"/>
</dbReference>
<dbReference type="InterPro" id="IPR051448">
    <property type="entry name" value="CdaR-like_regulators"/>
</dbReference>
<reference evidence="5 6" key="1">
    <citation type="submission" date="2024-10" db="EMBL/GenBank/DDBJ databases">
        <title>The Natural Products Discovery Center: Release of the First 8490 Sequenced Strains for Exploring Actinobacteria Biosynthetic Diversity.</title>
        <authorList>
            <person name="Kalkreuter E."/>
            <person name="Kautsar S.A."/>
            <person name="Yang D."/>
            <person name="Bader C.D."/>
            <person name="Teijaro C.N."/>
            <person name="Fluegel L."/>
            <person name="Davis C.M."/>
            <person name="Simpson J.R."/>
            <person name="Lauterbach L."/>
            <person name="Steele A.D."/>
            <person name="Gui C."/>
            <person name="Meng S."/>
            <person name="Li G."/>
            <person name="Viehrig K."/>
            <person name="Ye F."/>
            <person name="Su P."/>
            <person name="Kiefer A.F."/>
            <person name="Nichols A."/>
            <person name="Cepeda A.J."/>
            <person name="Yan W."/>
            <person name="Fan B."/>
            <person name="Jiang Y."/>
            <person name="Adhikari A."/>
            <person name="Zheng C.-J."/>
            <person name="Schuster L."/>
            <person name="Cowan T.M."/>
            <person name="Smanski M.J."/>
            <person name="Chevrette M.G."/>
            <person name="De Carvalho L.P.S."/>
            <person name="Shen B."/>
        </authorList>
    </citation>
    <scope>NUCLEOTIDE SEQUENCE [LARGE SCALE GENOMIC DNA]</scope>
    <source>
        <strain evidence="5 6">NPDC004045</strain>
    </source>
</reference>
<dbReference type="PANTHER" id="PTHR33744">
    <property type="entry name" value="CARBOHYDRATE DIACID REGULATOR"/>
    <property type="match status" value="1"/>
</dbReference>
<evidence type="ECO:0000259" key="3">
    <source>
        <dbReference type="Pfam" id="PF14361"/>
    </source>
</evidence>
<comment type="caution">
    <text evidence="5">The sequence shown here is derived from an EMBL/GenBank/DDBJ whole genome shotgun (WGS) entry which is preliminary data.</text>
</comment>
<feature type="domain" description="CdaR GGDEF-like" evidence="4">
    <location>
        <begin position="173"/>
        <end position="279"/>
    </location>
</feature>
<dbReference type="EMBL" id="JBIAMX010000016">
    <property type="protein sequence ID" value="MFF0545780.1"/>
    <property type="molecule type" value="Genomic_DNA"/>
</dbReference>
<evidence type="ECO:0000313" key="5">
    <source>
        <dbReference type="EMBL" id="MFF0545780.1"/>
    </source>
</evidence>
<dbReference type="InterPro" id="IPR041522">
    <property type="entry name" value="CdaR_GGDEF"/>
</dbReference>
<protein>
    <submittedName>
        <fullName evidence="5">PucR family transcriptional regulator</fullName>
    </submittedName>
</protein>
<dbReference type="InterPro" id="IPR042070">
    <property type="entry name" value="PucR_C-HTH_sf"/>
</dbReference>
<feature type="domain" description="RsbT co-antagonist protein RsbRD N-terminal" evidence="3">
    <location>
        <begin position="23"/>
        <end position="158"/>
    </location>
</feature>
<organism evidence="5 6">
    <name type="scientific">Nocardia thailandica</name>
    <dbReference type="NCBI Taxonomy" id="257275"/>
    <lineage>
        <taxon>Bacteria</taxon>
        <taxon>Bacillati</taxon>
        <taxon>Actinomycetota</taxon>
        <taxon>Actinomycetes</taxon>
        <taxon>Mycobacteriales</taxon>
        <taxon>Nocardiaceae</taxon>
        <taxon>Nocardia</taxon>
    </lineage>
</organism>
<name>A0ABW6PTM4_9NOCA</name>
<dbReference type="RefSeq" id="WP_387702216.1">
    <property type="nucleotide sequence ID" value="NZ_JBIAMX010000016.1"/>
</dbReference>
<dbReference type="Pfam" id="PF17853">
    <property type="entry name" value="GGDEF_2"/>
    <property type="match status" value="1"/>
</dbReference>
<evidence type="ECO:0000259" key="4">
    <source>
        <dbReference type="Pfam" id="PF17853"/>
    </source>
</evidence>
<proteinExistence type="inferred from homology"/>
<dbReference type="InterPro" id="IPR025736">
    <property type="entry name" value="PucR_C-HTH_dom"/>
</dbReference>
<dbReference type="InterPro" id="IPR025751">
    <property type="entry name" value="RsbRD_N_dom"/>
</dbReference>
<dbReference type="Proteomes" id="UP001601444">
    <property type="component" value="Unassembled WGS sequence"/>
</dbReference>
<evidence type="ECO:0000259" key="2">
    <source>
        <dbReference type="Pfam" id="PF13556"/>
    </source>
</evidence>
<dbReference type="Pfam" id="PF13556">
    <property type="entry name" value="HTH_30"/>
    <property type="match status" value="1"/>
</dbReference>
<sequence length="398" mass="42234">MAAPLLPPRTASPLAAQLAAAIDTMTAELVHRILTTDPAYADADLLTEEQLGGTCRDNLTAIVGVLSGTRPLLLHSAREAGRLKAEQGIPVAALLHAYRLGGRLIWEELTARSAGPGDVRLHELATLLWEVIDLYSDAAVESYRDTELVLARADEQARSGLIRTLFDDHSHSPGRILDVLRGLGLPETGTSCVVSIDAPPATISTTALGGALRELGLRSVWDVRIDGVVGLVTAPAPAPIERAGEALSRLVAARVGLSAPFASPRGIVAAAAEARQACRSIPPDARGVVRFGERPVAHLLVTVPDAARRAATQILGPVLDLPAPERADLLAVLDAWYRRGGSATAVAQTLHCHRNTVRYRLRKIRDLTGRDTTDPRQSAELYLALSAVDLLEVTAPAP</sequence>
<evidence type="ECO:0000313" key="6">
    <source>
        <dbReference type="Proteomes" id="UP001601444"/>
    </source>
</evidence>
<dbReference type="PANTHER" id="PTHR33744:SF1">
    <property type="entry name" value="DNA-BINDING TRANSCRIPTIONAL ACTIVATOR ADER"/>
    <property type="match status" value="1"/>
</dbReference>
<comment type="similarity">
    <text evidence="1">Belongs to the CdaR family.</text>
</comment>
<keyword evidence="6" id="KW-1185">Reference proteome</keyword>
<dbReference type="Pfam" id="PF14361">
    <property type="entry name" value="RsbRD_N"/>
    <property type="match status" value="1"/>
</dbReference>